<dbReference type="Pfam" id="PF01790">
    <property type="entry name" value="LGT"/>
    <property type="match status" value="1"/>
</dbReference>
<evidence type="ECO:0000256" key="3">
    <source>
        <dbReference type="ARBA" id="ARBA00022679"/>
    </source>
</evidence>
<keyword evidence="2 7" id="KW-1003">Cell membrane</keyword>
<dbReference type="EMBL" id="FRDH01000005">
    <property type="protein sequence ID" value="SHN55178.1"/>
    <property type="molecule type" value="Genomic_DNA"/>
</dbReference>
<feature type="transmembrane region" description="Helical" evidence="7">
    <location>
        <begin position="64"/>
        <end position="87"/>
    </location>
</feature>
<comment type="function">
    <text evidence="7">Catalyzes the transfer of the diacylglyceryl group from phosphatidylglycerol to the sulfhydryl group of the N-terminal cysteine of a prolipoprotein, the first step in the formation of mature lipoproteins.</text>
</comment>
<dbReference type="PANTHER" id="PTHR30589">
    <property type="entry name" value="PROLIPOPROTEIN DIACYLGLYCERYL TRANSFERASE"/>
    <property type="match status" value="1"/>
</dbReference>
<keyword evidence="8" id="KW-0449">Lipoprotein</keyword>
<evidence type="ECO:0000256" key="6">
    <source>
        <dbReference type="ARBA" id="ARBA00023136"/>
    </source>
</evidence>
<comment type="pathway">
    <text evidence="7">Protein modification; lipoprotein biosynthesis (diacylglyceryl transfer).</text>
</comment>
<feature type="binding site" evidence="7">
    <location>
        <position position="150"/>
    </location>
    <ligand>
        <name>a 1,2-diacyl-sn-glycero-3-phospho-(1'-sn-glycerol)</name>
        <dbReference type="ChEBI" id="CHEBI:64716"/>
    </ligand>
</feature>
<organism evidence="8 9">
    <name type="scientific">Butyrivibrio hungatei DSM 14810</name>
    <dbReference type="NCBI Taxonomy" id="1121132"/>
    <lineage>
        <taxon>Bacteria</taxon>
        <taxon>Bacillati</taxon>
        <taxon>Bacillota</taxon>
        <taxon>Clostridia</taxon>
        <taxon>Lachnospirales</taxon>
        <taxon>Lachnospiraceae</taxon>
        <taxon>Butyrivibrio</taxon>
    </lineage>
</organism>
<keyword evidence="3 7" id="KW-0808">Transferase</keyword>
<dbReference type="RefSeq" id="WP_083572684.1">
    <property type="nucleotide sequence ID" value="NZ_FRDH01000005.1"/>
</dbReference>
<feature type="transmembrane region" description="Helical" evidence="7">
    <location>
        <begin position="28"/>
        <end position="52"/>
    </location>
</feature>
<feature type="transmembrane region" description="Helical" evidence="7">
    <location>
        <begin position="262"/>
        <end position="281"/>
    </location>
</feature>
<dbReference type="HAMAP" id="MF_01147">
    <property type="entry name" value="Lgt"/>
    <property type="match status" value="1"/>
</dbReference>
<reference evidence="8 9" key="1">
    <citation type="submission" date="2016-12" db="EMBL/GenBank/DDBJ databases">
        <authorList>
            <person name="Song W.-J."/>
            <person name="Kurnit D.M."/>
        </authorList>
    </citation>
    <scope>NUCLEOTIDE SEQUENCE [LARGE SCALE GENOMIC DNA]</scope>
    <source>
        <strain evidence="8 9">DSM 14810</strain>
    </source>
</reference>
<evidence type="ECO:0000256" key="1">
    <source>
        <dbReference type="ARBA" id="ARBA00007150"/>
    </source>
</evidence>
<dbReference type="PANTHER" id="PTHR30589:SF0">
    <property type="entry name" value="PHOSPHATIDYLGLYCEROL--PROLIPOPROTEIN DIACYLGLYCERYL TRANSFERASE"/>
    <property type="match status" value="1"/>
</dbReference>
<dbReference type="GO" id="GO:0005886">
    <property type="term" value="C:plasma membrane"/>
    <property type="evidence" value="ECO:0007669"/>
    <property type="project" value="UniProtKB-SubCell"/>
</dbReference>
<evidence type="ECO:0000313" key="9">
    <source>
        <dbReference type="Proteomes" id="UP000184097"/>
    </source>
</evidence>
<keyword evidence="4 7" id="KW-0812">Transmembrane</keyword>
<comment type="similarity">
    <text evidence="1 7">Belongs to the Lgt family.</text>
</comment>
<gene>
    <name evidence="7" type="primary">lgt</name>
    <name evidence="8" type="ORF">SAMN02745247_01302</name>
</gene>
<dbReference type="Proteomes" id="UP000184097">
    <property type="component" value="Unassembled WGS sequence"/>
</dbReference>
<evidence type="ECO:0000256" key="2">
    <source>
        <dbReference type="ARBA" id="ARBA00022475"/>
    </source>
</evidence>
<evidence type="ECO:0000313" key="8">
    <source>
        <dbReference type="EMBL" id="SHN55178.1"/>
    </source>
</evidence>
<evidence type="ECO:0000256" key="7">
    <source>
        <dbReference type="HAMAP-Rule" id="MF_01147"/>
    </source>
</evidence>
<comment type="subcellular location">
    <subcellularLocation>
        <location evidence="7">Cell membrane</location>
        <topology evidence="7">Multi-pass membrane protein</topology>
    </subcellularLocation>
</comment>
<feature type="transmembrane region" description="Helical" evidence="7">
    <location>
        <begin position="203"/>
        <end position="221"/>
    </location>
</feature>
<comment type="catalytic activity">
    <reaction evidence="7">
        <text>L-cysteinyl-[prolipoprotein] + a 1,2-diacyl-sn-glycero-3-phospho-(1'-sn-glycerol) = an S-1,2-diacyl-sn-glyceryl-L-cysteinyl-[prolipoprotein] + sn-glycerol 1-phosphate + H(+)</text>
        <dbReference type="Rhea" id="RHEA:56712"/>
        <dbReference type="Rhea" id="RHEA-COMP:14679"/>
        <dbReference type="Rhea" id="RHEA-COMP:14680"/>
        <dbReference type="ChEBI" id="CHEBI:15378"/>
        <dbReference type="ChEBI" id="CHEBI:29950"/>
        <dbReference type="ChEBI" id="CHEBI:57685"/>
        <dbReference type="ChEBI" id="CHEBI:64716"/>
        <dbReference type="ChEBI" id="CHEBI:140658"/>
        <dbReference type="EC" id="2.5.1.145"/>
    </reaction>
</comment>
<evidence type="ECO:0000256" key="4">
    <source>
        <dbReference type="ARBA" id="ARBA00022692"/>
    </source>
</evidence>
<dbReference type="GO" id="GO:0008961">
    <property type="term" value="F:phosphatidylglycerol-prolipoprotein diacylglyceryl transferase activity"/>
    <property type="evidence" value="ECO:0007669"/>
    <property type="project" value="UniProtKB-UniRule"/>
</dbReference>
<dbReference type="InterPro" id="IPR001640">
    <property type="entry name" value="Lgt"/>
</dbReference>
<keyword evidence="5 7" id="KW-1133">Transmembrane helix</keyword>
<accession>A0A1M7S9S9</accession>
<proteinExistence type="inferred from homology"/>
<evidence type="ECO:0000256" key="5">
    <source>
        <dbReference type="ARBA" id="ARBA00022989"/>
    </source>
</evidence>
<dbReference type="GO" id="GO:0042158">
    <property type="term" value="P:lipoprotein biosynthetic process"/>
    <property type="evidence" value="ECO:0007669"/>
    <property type="project" value="UniProtKB-UniRule"/>
</dbReference>
<dbReference type="UniPathway" id="UPA00664"/>
<dbReference type="AlphaFoldDB" id="A0A1M7S9S9"/>
<dbReference type="EC" id="2.5.1.145" evidence="7"/>
<dbReference type="NCBIfam" id="TIGR00544">
    <property type="entry name" value="lgt"/>
    <property type="match status" value="1"/>
</dbReference>
<sequence>MPDIMGKMDIAFPNLNIYLENVPKSFSIFGFTIALYGVIIGFGFFLALILITNVAKRTGQNPDTYWDVATYVIVFSIIGARLYYVFFAWDYYKDDPISILNIRNGGLAIYGGVIAGFLTAAIYCKIKKTSFLKMADTCMYGLLLGQTMGRWGNFTNREAFGEYTNGPFAMRLPVEMVRSGEITELMKEHMSAATNYVQVSPTFLYESMWNLGLLILLLLYLKHKKFDGEIMLMYLGGYGLGRAWIEGLRTDQLIMHTTGLPVSQMLAICLVIFAVVAEVVVRVRLKKAGTKEAAEKESSEENTEE</sequence>
<feature type="transmembrane region" description="Helical" evidence="7">
    <location>
        <begin position="107"/>
        <end position="124"/>
    </location>
</feature>
<keyword evidence="6 7" id="KW-0472">Membrane</keyword>
<protein>
    <recommendedName>
        <fullName evidence="7">Phosphatidylglycerol--prolipoprotein diacylglyceryl transferase</fullName>
        <ecNumber evidence="7">2.5.1.145</ecNumber>
    </recommendedName>
</protein>
<name>A0A1M7S9S9_9FIRM</name>